<gene>
    <name evidence="4" type="ORF">GV789_14600</name>
</gene>
<name>A0A6P1D7T3_9NOCA</name>
<dbReference type="SUPFAM" id="SSF53720">
    <property type="entry name" value="ALDH-like"/>
    <property type="match status" value="1"/>
</dbReference>
<accession>A0A6P1D7T3</accession>
<dbReference type="AlphaFoldDB" id="A0A6P1D7T3"/>
<keyword evidence="2" id="KW-0560">Oxidoreductase</keyword>
<protein>
    <submittedName>
        <fullName evidence="4">Aldehyde dehydrogenase family protein</fullName>
    </submittedName>
</protein>
<dbReference type="Proteomes" id="UP000468928">
    <property type="component" value="Unassembled WGS sequence"/>
</dbReference>
<proteinExistence type="inferred from homology"/>
<evidence type="ECO:0000259" key="3">
    <source>
        <dbReference type="Pfam" id="PF00171"/>
    </source>
</evidence>
<dbReference type="PANTHER" id="PTHR42804:SF1">
    <property type="entry name" value="ALDEHYDE DEHYDROGENASE-RELATED"/>
    <property type="match status" value="1"/>
</dbReference>
<dbReference type="Pfam" id="PF00171">
    <property type="entry name" value="Aldedh"/>
    <property type="match status" value="1"/>
</dbReference>
<evidence type="ECO:0000313" key="4">
    <source>
        <dbReference type="EMBL" id="NEW45669.1"/>
    </source>
</evidence>
<dbReference type="PANTHER" id="PTHR42804">
    <property type="entry name" value="ALDEHYDE DEHYDROGENASE"/>
    <property type="match status" value="1"/>
</dbReference>
<evidence type="ECO:0000313" key="5">
    <source>
        <dbReference type="Proteomes" id="UP000468928"/>
    </source>
</evidence>
<dbReference type="InterPro" id="IPR015590">
    <property type="entry name" value="Aldehyde_DH_dom"/>
</dbReference>
<reference evidence="4 5" key="1">
    <citation type="submission" date="2020-01" db="EMBL/GenBank/DDBJ databases">
        <title>Genetics and antimicrobial susceptibilities of Nocardia species isolated from the soil; a comparison with species isolated from humans.</title>
        <authorList>
            <person name="Carrasco G."/>
            <person name="Monzon S."/>
            <person name="Sansegundo M."/>
            <person name="Garcia E."/>
            <person name="Garrido N."/>
            <person name="Medina M.J."/>
            <person name="Villalon P."/>
            <person name="Ramirez-Arocha A.C."/>
            <person name="Jimenez P."/>
            <person name="Cuesta I."/>
            <person name="Valdezate S."/>
        </authorList>
    </citation>
    <scope>NUCLEOTIDE SEQUENCE [LARGE SCALE GENOMIC DNA]</scope>
    <source>
        <strain evidence="4 5">CNM20110639</strain>
    </source>
</reference>
<organism evidence="4 5">
    <name type="scientific">Nocardia cyriacigeorgica</name>
    <dbReference type="NCBI Taxonomy" id="135487"/>
    <lineage>
        <taxon>Bacteria</taxon>
        <taxon>Bacillati</taxon>
        <taxon>Actinomycetota</taxon>
        <taxon>Actinomycetes</taxon>
        <taxon>Mycobacteriales</taxon>
        <taxon>Nocardiaceae</taxon>
        <taxon>Nocardia</taxon>
    </lineage>
</organism>
<dbReference type="EMBL" id="JAAGUZ010000035">
    <property type="protein sequence ID" value="NEW45669.1"/>
    <property type="molecule type" value="Genomic_DNA"/>
</dbReference>
<dbReference type="InterPro" id="IPR016162">
    <property type="entry name" value="Ald_DH_N"/>
</dbReference>
<feature type="domain" description="Aldehyde dehydrogenase" evidence="3">
    <location>
        <begin position="1"/>
        <end position="70"/>
    </location>
</feature>
<comment type="similarity">
    <text evidence="1">Belongs to the aldehyde dehydrogenase family.</text>
</comment>
<evidence type="ECO:0000256" key="2">
    <source>
        <dbReference type="ARBA" id="ARBA00023002"/>
    </source>
</evidence>
<comment type="caution">
    <text evidence="4">The sequence shown here is derived from an EMBL/GenBank/DDBJ whole genome shotgun (WGS) entry which is preliminary data.</text>
</comment>
<sequence length="177" mass="18115">MAAGCTAVVKPSPYTPLQVLTLGELIDEAGLPPGVVNIVTGGDEASIELTTHPAVDIVSFTGSDVVGQVACGILNQNLLSINTIHDVVAESGACRTQSAHLGGEIVEGQLEAVSATRLRNSSVRDGTTRGALGSGKRQLQGSPSLVSISRARRWNSGCQVSDANGSGRLQCARTAVP</sequence>
<dbReference type="Gene3D" id="3.40.605.10">
    <property type="entry name" value="Aldehyde Dehydrogenase, Chain A, domain 1"/>
    <property type="match status" value="1"/>
</dbReference>
<dbReference type="InterPro" id="IPR016161">
    <property type="entry name" value="Ald_DH/histidinol_DH"/>
</dbReference>
<evidence type="ECO:0000256" key="1">
    <source>
        <dbReference type="ARBA" id="ARBA00009986"/>
    </source>
</evidence>
<dbReference type="GO" id="GO:0016491">
    <property type="term" value="F:oxidoreductase activity"/>
    <property type="evidence" value="ECO:0007669"/>
    <property type="project" value="UniProtKB-KW"/>
</dbReference>